<dbReference type="Pfam" id="PF04851">
    <property type="entry name" value="ResIII"/>
    <property type="match status" value="1"/>
</dbReference>
<dbReference type="CDD" id="cd18793">
    <property type="entry name" value="SF2_C_SNF"/>
    <property type="match status" value="1"/>
</dbReference>
<gene>
    <name evidence="4" type="primary">rapA_1</name>
    <name evidence="4" type="ORF">Mal52_53750</name>
</gene>
<accession>A0A517ZWH4</accession>
<dbReference type="Gene3D" id="3.40.50.300">
    <property type="entry name" value="P-loop containing nucleotide triphosphate hydrolases"/>
    <property type="match status" value="1"/>
</dbReference>
<keyword evidence="5" id="KW-1185">Reference proteome</keyword>
<dbReference type="SUPFAM" id="SSF52540">
    <property type="entry name" value="P-loop containing nucleoside triphosphate hydrolases"/>
    <property type="match status" value="2"/>
</dbReference>
<dbReference type="InterPro" id="IPR006935">
    <property type="entry name" value="Helicase/UvrB_N"/>
</dbReference>
<dbReference type="InterPro" id="IPR049730">
    <property type="entry name" value="SNF2/RAD54-like_C"/>
</dbReference>
<dbReference type="GO" id="GO:0003677">
    <property type="term" value="F:DNA binding"/>
    <property type="evidence" value="ECO:0007669"/>
    <property type="project" value="InterPro"/>
</dbReference>
<evidence type="ECO:0000313" key="5">
    <source>
        <dbReference type="Proteomes" id="UP000319383"/>
    </source>
</evidence>
<dbReference type="InterPro" id="IPR014001">
    <property type="entry name" value="Helicase_ATP-bd"/>
</dbReference>
<name>A0A517ZWH4_9PLAN</name>
<dbReference type="PROSITE" id="PS51192">
    <property type="entry name" value="HELICASE_ATP_BIND_1"/>
    <property type="match status" value="1"/>
</dbReference>
<organism evidence="4 5">
    <name type="scientific">Symmachiella dynata</name>
    <dbReference type="NCBI Taxonomy" id="2527995"/>
    <lineage>
        <taxon>Bacteria</taxon>
        <taxon>Pseudomonadati</taxon>
        <taxon>Planctomycetota</taxon>
        <taxon>Planctomycetia</taxon>
        <taxon>Planctomycetales</taxon>
        <taxon>Planctomycetaceae</taxon>
        <taxon>Symmachiella</taxon>
    </lineage>
</organism>
<dbReference type="Proteomes" id="UP000319383">
    <property type="component" value="Chromosome"/>
</dbReference>
<reference evidence="4 5" key="1">
    <citation type="submission" date="2019-02" db="EMBL/GenBank/DDBJ databases">
        <title>Deep-cultivation of Planctomycetes and their phenomic and genomic characterization uncovers novel biology.</title>
        <authorList>
            <person name="Wiegand S."/>
            <person name="Jogler M."/>
            <person name="Boedeker C."/>
            <person name="Pinto D."/>
            <person name="Vollmers J."/>
            <person name="Rivas-Marin E."/>
            <person name="Kohn T."/>
            <person name="Peeters S.H."/>
            <person name="Heuer A."/>
            <person name="Rast P."/>
            <person name="Oberbeckmann S."/>
            <person name="Bunk B."/>
            <person name="Jeske O."/>
            <person name="Meyerdierks A."/>
            <person name="Storesund J.E."/>
            <person name="Kallscheuer N."/>
            <person name="Luecker S."/>
            <person name="Lage O.M."/>
            <person name="Pohl T."/>
            <person name="Merkel B.J."/>
            <person name="Hornburger P."/>
            <person name="Mueller R.-W."/>
            <person name="Bruemmer F."/>
            <person name="Labrenz M."/>
            <person name="Spormann A.M."/>
            <person name="Op den Camp H."/>
            <person name="Overmann J."/>
            <person name="Amann R."/>
            <person name="Jetten M.S.M."/>
            <person name="Mascher T."/>
            <person name="Medema M.H."/>
            <person name="Devos D.P."/>
            <person name="Kaster A.-K."/>
            <person name="Ovreas L."/>
            <person name="Rohde M."/>
            <person name="Galperin M.Y."/>
            <person name="Jogler C."/>
        </authorList>
    </citation>
    <scope>NUCLEOTIDE SEQUENCE [LARGE SCALE GENOMIC DNA]</scope>
    <source>
        <strain evidence="4 5">Mal52</strain>
    </source>
</reference>
<dbReference type="InterPro" id="IPR027417">
    <property type="entry name" value="P-loop_NTPase"/>
</dbReference>
<dbReference type="PANTHER" id="PTHR45766:SF6">
    <property type="entry name" value="SWI_SNF-RELATED MATRIX-ASSOCIATED ACTIN-DEPENDENT REGULATOR OF CHROMATIN SUBFAMILY A-LIKE PROTEIN 1"/>
    <property type="match status" value="1"/>
</dbReference>
<protein>
    <submittedName>
        <fullName evidence="4">RNA polymerase-associated protein RapA</fullName>
        <ecNumber evidence="4">3.6.4.-</ecNumber>
    </submittedName>
</protein>
<dbReference type="InterPro" id="IPR001650">
    <property type="entry name" value="Helicase_C-like"/>
</dbReference>
<dbReference type="Pfam" id="PF00271">
    <property type="entry name" value="Helicase_C"/>
    <property type="match status" value="1"/>
</dbReference>
<dbReference type="EC" id="3.6.4.-" evidence="4"/>
<dbReference type="KEGG" id="sdyn:Mal52_53750"/>
<dbReference type="Gene3D" id="3.40.50.10810">
    <property type="entry name" value="Tandem AAA-ATPase domain"/>
    <property type="match status" value="1"/>
</dbReference>
<evidence type="ECO:0000313" key="4">
    <source>
        <dbReference type="EMBL" id="QDU46852.1"/>
    </source>
</evidence>
<sequence length="494" mass="55120">MNKSEITTAFLELGCFPHQAEFAADFLAADSKQKHLLTSLPGLGKGFIGSQIVAYAFYHSQAKRVLVLAPMGIAQQWCDMLQRNSPEVPCRFVDRRRLREMVAGEDDDLWMNTGVVVMSIDFARQADVAELLSKTIWDLIVVDEAHHLRPKTQRYELVQRLFESSPQARSLLLHALSKIPDGEGVANPLFHDAKVTVWSRDTVRDNDGNPLLPDVQIKWIHHVRRDDEQQILLELQACIRRAGVKEPRSQLEATALLQTASSSLLALEQRLSQMQRVRNETVHGLRDVASKSDDVEIEPESADENLDGQSLAQSSFMDDVPRLLAMLEEVETDSKLESLLELLHTIGVSSSGDMRICVFTSYVNTATYLESALSDNHFDVTAITGSSSYGEREQIIADFSQNGGVLVCTSAMTVRIPEVAAVIFYDLPWNPATVDARIGQFLRVGRPGPVGVYAFTDDSDTLVIERLQKKVNEIKQSLGSEEIQKLLFDGEIDQ</sequence>
<dbReference type="PANTHER" id="PTHR45766">
    <property type="entry name" value="DNA ANNEALING HELICASE AND ENDONUCLEASE ZRANB3 FAMILY MEMBER"/>
    <property type="match status" value="1"/>
</dbReference>
<dbReference type="PROSITE" id="PS51194">
    <property type="entry name" value="HELICASE_CTER"/>
    <property type="match status" value="1"/>
</dbReference>
<feature type="domain" description="Helicase ATP-binding" evidence="2">
    <location>
        <begin position="26"/>
        <end position="185"/>
    </location>
</feature>
<evidence type="ECO:0000256" key="1">
    <source>
        <dbReference type="ARBA" id="ARBA00022801"/>
    </source>
</evidence>
<proteinExistence type="predicted"/>
<feature type="domain" description="Helicase C-terminal" evidence="3">
    <location>
        <begin position="335"/>
        <end position="491"/>
    </location>
</feature>
<evidence type="ECO:0000259" key="2">
    <source>
        <dbReference type="PROSITE" id="PS51192"/>
    </source>
</evidence>
<dbReference type="AlphaFoldDB" id="A0A517ZWH4"/>
<dbReference type="SMART" id="SM00487">
    <property type="entry name" value="DEXDc"/>
    <property type="match status" value="1"/>
</dbReference>
<dbReference type="InterPro" id="IPR038718">
    <property type="entry name" value="SNF2-like_sf"/>
</dbReference>
<dbReference type="RefSeq" id="WP_145379413.1">
    <property type="nucleotide sequence ID" value="NZ_CP036276.1"/>
</dbReference>
<dbReference type="EMBL" id="CP036276">
    <property type="protein sequence ID" value="QDU46852.1"/>
    <property type="molecule type" value="Genomic_DNA"/>
</dbReference>
<evidence type="ECO:0000259" key="3">
    <source>
        <dbReference type="PROSITE" id="PS51194"/>
    </source>
</evidence>
<keyword evidence="1 4" id="KW-0378">Hydrolase</keyword>
<dbReference type="GO" id="GO:0005524">
    <property type="term" value="F:ATP binding"/>
    <property type="evidence" value="ECO:0007669"/>
    <property type="project" value="InterPro"/>
</dbReference>
<dbReference type="GO" id="GO:0016787">
    <property type="term" value="F:hydrolase activity"/>
    <property type="evidence" value="ECO:0007669"/>
    <property type="project" value="UniProtKB-KW"/>
</dbReference>
<dbReference type="SMART" id="SM00490">
    <property type="entry name" value="HELICc"/>
    <property type="match status" value="1"/>
</dbReference>